<accession>A0ABZ2U9H8</accession>
<dbReference type="InterPro" id="IPR011322">
    <property type="entry name" value="N-reg_PII-like_a/b"/>
</dbReference>
<dbReference type="Proteomes" id="UP001484199">
    <property type="component" value="Chromosome"/>
</dbReference>
<dbReference type="RefSeq" id="WP_341266737.1">
    <property type="nucleotide sequence ID" value="NZ_CP146843.1"/>
</dbReference>
<dbReference type="Pfam" id="PF06153">
    <property type="entry name" value="CdAMP_rec"/>
    <property type="match status" value="1"/>
</dbReference>
<dbReference type="InterPro" id="IPR010375">
    <property type="entry name" value="CdAMP_rec"/>
</dbReference>
<dbReference type="EMBL" id="CP146843">
    <property type="protein sequence ID" value="WYY26327.1"/>
    <property type="molecule type" value="Genomic_DNA"/>
</dbReference>
<dbReference type="PANTHER" id="PTHR38456:SF1">
    <property type="entry name" value="CYCLIC DI-AMP RECEPTOR A"/>
    <property type="match status" value="1"/>
</dbReference>
<proteinExistence type="predicted"/>
<evidence type="ECO:0000313" key="1">
    <source>
        <dbReference type="EMBL" id="WYY26327.1"/>
    </source>
</evidence>
<dbReference type="Gene3D" id="3.30.70.120">
    <property type="match status" value="1"/>
</dbReference>
<evidence type="ECO:0000313" key="2">
    <source>
        <dbReference type="Proteomes" id="UP001484199"/>
    </source>
</evidence>
<dbReference type="SUPFAM" id="SSF54913">
    <property type="entry name" value="GlnB-like"/>
    <property type="match status" value="1"/>
</dbReference>
<protein>
    <submittedName>
        <fullName evidence="1">Cyclic-di-AMP receptor</fullName>
    </submittedName>
</protein>
<dbReference type="PANTHER" id="PTHR38456">
    <property type="entry name" value="CYCLIC DI-AMP RECEPTOR A"/>
    <property type="match status" value="1"/>
</dbReference>
<organism evidence="1 2">
    <name type="scientific">Ash yellows phytoplasma</name>
    <dbReference type="NCBI Taxonomy" id="35780"/>
    <lineage>
        <taxon>Bacteria</taxon>
        <taxon>Bacillati</taxon>
        <taxon>Mycoplasmatota</taxon>
        <taxon>Mollicutes</taxon>
        <taxon>Acholeplasmatales</taxon>
        <taxon>Acholeplasmataceae</taxon>
        <taxon>Candidatus Phytoplasma</taxon>
        <taxon>16SrVII (Ash yellows group)</taxon>
    </lineage>
</organism>
<gene>
    <name evidence="1" type="ORF">AshY1_01890</name>
</gene>
<name>A0ABZ2U9H8_ASHYP</name>
<keyword evidence="1" id="KW-0675">Receptor</keyword>
<dbReference type="InterPro" id="IPR015867">
    <property type="entry name" value="N-reg_PII/ATP_PRibTrfase_C"/>
</dbReference>
<reference evidence="1" key="1">
    <citation type="submission" date="2024-03" db="EMBL/GenBank/DDBJ databases">
        <title>The Complete Genome of 'Candidatus Phytoplasma fraxini' AshY1 from the Ash Yellows Group.</title>
        <authorList>
            <person name="Boehm J.W."/>
            <person name="Huettel B."/>
            <person name="Schneider B."/>
            <person name="Kube M."/>
        </authorList>
    </citation>
    <scope>NUCLEOTIDE SEQUENCE [LARGE SCALE GENOMIC DNA]</scope>
    <source>
        <strain evidence="1">AshY1</strain>
    </source>
</reference>
<sequence>MNMDNEMKLILAIISNEDANKVQNYLNKYNFFHTRLDIKGGFLKENNTTFVIGLKKDKVEQVLEIFKEHSQKKTQLIPNNVLNEMSAFSDLSSEITVGGTTVFVLNIEKFLQI</sequence>
<keyword evidence="2" id="KW-1185">Reference proteome</keyword>